<accession>A0A0A9GBF4</accession>
<reference evidence="2" key="1">
    <citation type="submission" date="2014-09" db="EMBL/GenBank/DDBJ databases">
        <authorList>
            <person name="Magalhaes I.L.F."/>
            <person name="Oliveira U."/>
            <person name="Santos F.R."/>
            <person name="Vidigal T.H.D.A."/>
            <person name="Brescovit A.D."/>
            <person name="Santos A.J."/>
        </authorList>
    </citation>
    <scope>NUCLEOTIDE SEQUENCE</scope>
    <source>
        <tissue evidence="2">Shoot tissue taken approximately 20 cm above the soil surface</tissue>
    </source>
</reference>
<evidence type="ECO:0000256" key="1">
    <source>
        <dbReference type="SAM" id="MobiDB-lite"/>
    </source>
</evidence>
<reference evidence="2" key="2">
    <citation type="journal article" date="2015" name="Data Brief">
        <title>Shoot transcriptome of the giant reed, Arundo donax.</title>
        <authorList>
            <person name="Barrero R.A."/>
            <person name="Guerrero F.D."/>
            <person name="Moolhuijzen P."/>
            <person name="Goolsby J.A."/>
            <person name="Tidwell J."/>
            <person name="Bellgard S.E."/>
            <person name="Bellgard M.I."/>
        </authorList>
    </citation>
    <scope>NUCLEOTIDE SEQUENCE</scope>
    <source>
        <tissue evidence="2">Shoot tissue taken approximately 20 cm above the soil surface</tissue>
    </source>
</reference>
<sequence length="60" mass="6270">MLIQLPASRNSGSFILILQMQDSFACSNRSAWTAAASSDTSASSSSAFTSQESKGKPVLV</sequence>
<proteinExistence type="predicted"/>
<evidence type="ECO:0000313" key="2">
    <source>
        <dbReference type="EMBL" id="JAE19876.1"/>
    </source>
</evidence>
<dbReference type="AlphaFoldDB" id="A0A0A9GBF4"/>
<feature type="region of interest" description="Disordered" evidence="1">
    <location>
        <begin position="38"/>
        <end position="60"/>
    </location>
</feature>
<organism evidence="2">
    <name type="scientific">Arundo donax</name>
    <name type="common">Giant reed</name>
    <name type="synonym">Donax arundinaceus</name>
    <dbReference type="NCBI Taxonomy" id="35708"/>
    <lineage>
        <taxon>Eukaryota</taxon>
        <taxon>Viridiplantae</taxon>
        <taxon>Streptophyta</taxon>
        <taxon>Embryophyta</taxon>
        <taxon>Tracheophyta</taxon>
        <taxon>Spermatophyta</taxon>
        <taxon>Magnoliopsida</taxon>
        <taxon>Liliopsida</taxon>
        <taxon>Poales</taxon>
        <taxon>Poaceae</taxon>
        <taxon>PACMAD clade</taxon>
        <taxon>Arundinoideae</taxon>
        <taxon>Arundineae</taxon>
        <taxon>Arundo</taxon>
    </lineage>
</organism>
<feature type="compositionally biased region" description="Low complexity" evidence="1">
    <location>
        <begin position="38"/>
        <end position="50"/>
    </location>
</feature>
<dbReference type="EMBL" id="GBRH01178020">
    <property type="protein sequence ID" value="JAE19876.1"/>
    <property type="molecule type" value="Transcribed_RNA"/>
</dbReference>
<protein>
    <submittedName>
        <fullName evidence="2">Uncharacterized protein</fullName>
    </submittedName>
</protein>
<name>A0A0A9GBF4_ARUDO</name>